<keyword evidence="8" id="KW-0812">Transmembrane</keyword>
<dbReference type="AlphaFoldDB" id="A0A0B7N5Y4"/>
<evidence type="ECO:0000313" key="11">
    <source>
        <dbReference type="Proteomes" id="UP000054107"/>
    </source>
</evidence>
<gene>
    <name evidence="10" type="primary">PARPA_04106.1 scaffold 11792</name>
</gene>
<feature type="transmembrane region" description="Helical" evidence="8">
    <location>
        <begin position="565"/>
        <end position="586"/>
    </location>
</feature>
<dbReference type="Proteomes" id="UP000054107">
    <property type="component" value="Unassembled WGS sequence"/>
</dbReference>
<comment type="subcellular location">
    <subcellularLocation>
        <location evidence="7">Mitochondrion matrix</location>
    </subcellularLocation>
</comment>
<keyword evidence="4 7" id="KW-0479">Metal-binding</keyword>
<keyword evidence="8" id="KW-0472">Membrane</keyword>
<evidence type="ECO:0000256" key="8">
    <source>
        <dbReference type="SAM" id="Phobius"/>
    </source>
</evidence>
<evidence type="ECO:0000256" key="1">
    <source>
        <dbReference type="ARBA" id="ARBA00005151"/>
    </source>
</evidence>
<evidence type="ECO:0000256" key="3">
    <source>
        <dbReference type="ARBA" id="ARBA00022714"/>
    </source>
</evidence>
<dbReference type="InterPro" id="IPR037185">
    <property type="entry name" value="EmrE-like"/>
</dbReference>
<keyword evidence="3 7" id="KW-0001">2Fe-2S</keyword>
<name>A0A0B7N5Y4_9FUNG</name>
<evidence type="ECO:0000256" key="7">
    <source>
        <dbReference type="RuleBase" id="RU362089"/>
    </source>
</evidence>
<keyword evidence="11" id="KW-1185">Reference proteome</keyword>
<keyword evidence="7" id="KW-0496">Mitochondrion</keyword>
<feature type="domain" description="NIF system FeS cluster assembly NifU N-terminal" evidence="9">
    <location>
        <begin position="153"/>
        <end position="279"/>
    </location>
</feature>
<evidence type="ECO:0000256" key="4">
    <source>
        <dbReference type="ARBA" id="ARBA00022723"/>
    </source>
</evidence>
<dbReference type="EMBL" id="LN724120">
    <property type="protein sequence ID" value="CEP10424.1"/>
    <property type="molecule type" value="Genomic_DNA"/>
</dbReference>
<evidence type="ECO:0000259" key="9">
    <source>
        <dbReference type="Pfam" id="PF01592"/>
    </source>
</evidence>
<comment type="cofactor">
    <cofactor evidence="6 7">
        <name>[2Fe-2S] cluster</name>
        <dbReference type="ChEBI" id="CHEBI:190135"/>
    </cofactor>
</comment>
<dbReference type="InterPro" id="IPR002871">
    <property type="entry name" value="NIF_FeS_clus_asmbl_NifU_N"/>
</dbReference>
<comment type="similarity">
    <text evidence="2 7">Belongs to the NifU family.</text>
</comment>
<dbReference type="NCBIfam" id="TIGR01999">
    <property type="entry name" value="iscU"/>
    <property type="match status" value="1"/>
</dbReference>
<dbReference type="GO" id="GO:0005759">
    <property type="term" value="C:mitochondrial matrix"/>
    <property type="evidence" value="ECO:0007669"/>
    <property type="project" value="UniProtKB-SubCell"/>
</dbReference>
<dbReference type="OrthoDB" id="29773at2759"/>
<dbReference type="Gene3D" id="3.30.420.10">
    <property type="entry name" value="Ribonuclease H-like superfamily/Ribonuclease H"/>
    <property type="match status" value="1"/>
</dbReference>
<keyword evidence="8" id="KW-1133">Transmembrane helix</keyword>
<dbReference type="FunFam" id="3.90.1010.10:FF:000008">
    <property type="entry name" value="Iron-sulfur cluster assembly enzyme"/>
    <property type="match status" value="1"/>
</dbReference>
<evidence type="ECO:0000256" key="6">
    <source>
        <dbReference type="ARBA" id="ARBA00034078"/>
    </source>
</evidence>
<feature type="transmembrane region" description="Helical" evidence="8">
    <location>
        <begin position="464"/>
        <end position="483"/>
    </location>
</feature>
<dbReference type="CDD" id="cd06664">
    <property type="entry name" value="IscU_like"/>
    <property type="match status" value="1"/>
</dbReference>
<feature type="transmembrane region" description="Helical" evidence="8">
    <location>
        <begin position="528"/>
        <end position="545"/>
    </location>
</feature>
<dbReference type="GO" id="GO:0003676">
    <property type="term" value="F:nucleic acid binding"/>
    <property type="evidence" value="ECO:0007669"/>
    <property type="project" value="InterPro"/>
</dbReference>
<dbReference type="STRING" id="35722.A0A0B7N5Y4"/>
<dbReference type="SUPFAM" id="SSF103481">
    <property type="entry name" value="Multidrug resistance efflux transporter EmrE"/>
    <property type="match status" value="1"/>
</dbReference>
<dbReference type="Pfam" id="PF01592">
    <property type="entry name" value="NifU_N"/>
    <property type="match status" value="1"/>
</dbReference>
<feature type="transmembrane region" description="Helical" evidence="8">
    <location>
        <begin position="621"/>
        <end position="640"/>
    </location>
</feature>
<dbReference type="Gene3D" id="3.90.1010.10">
    <property type="match status" value="1"/>
</dbReference>
<evidence type="ECO:0000313" key="10">
    <source>
        <dbReference type="EMBL" id="CEP10424.1"/>
    </source>
</evidence>
<dbReference type="GO" id="GO:0016226">
    <property type="term" value="P:iron-sulfur cluster assembly"/>
    <property type="evidence" value="ECO:0007669"/>
    <property type="project" value="UniProtKB-UniRule"/>
</dbReference>
<dbReference type="SUPFAM" id="SSF82649">
    <property type="entry name" value="SufE/NifU"/>
    <property type="match status" value="1"/>
</dbReference>
<evidence type="ECO:0000256" key="5">
    <source>
        <dbReference type="ARBA" id="ARBA00023004"/>
    </source>
</evidence>
<accession>A0A0B7N5Y4</accession>
<dbReference type="GO" id="GO:0005506">
    <property type="term" value="F:iron ion binding"/>
    <property type="evidence" value="ECO:0007669"/>
    <property type="project" value="UniProtKB-UniRule"/>
</dbReference>
<feature type="transmembrane region" description="Helical" evidence="8">
    <location>
        <begin position="346"/>
        <end position="367"/>
    </location>
</feature>
<keyword evidence="5 7" id="KW-0408">Iron</keyword>
<keyword evidence="7" id="KW-0411">Iron-sulfur</keyword>
<proteinExistence type="inferred from homology"/>
<dbReference type="GO" id="GO:0051537">
    <property type="term" value="F:2 iron, 2 sulfur cluster binding"/>
    <property type="evidence" value="ECO:0007669"/>
    <property type="project" value="UniProtKB-KW"/>
</dbReference>
<dbReference type="InterPro" id="IPR036397">
    <property type="entry name" value="RNaseH_sf"/>
</dbReference>
<dbReference type="PANTHER" id="PTHR10093">
    <property type="entry name" value="IRON-SULFUR CLUSTER ASSEMBLY ENZYME NIFU HOMOLOG"/>
    <property type="match status" value="1"/>
</dbReference>
<protein>
    <recommendedName>
        <fullName evidence="7">Iron-sulfur cluster assembly protein</fullName>
    </recommendedName>
</protein>
<reference evidence="10 11" key="1">
    <citation type="submission" date="2014-09" db="EMBL/GenBank/DDBJ databases">
        <authorList>
            <person name="Ellenberger Sabrina"/>
        </authorList>
    </citation>
    <scope>NUCLEOTIDE SEQUENCE [LARGE SCALE GENOMIC DNA]</scope>
    <source>
        <strain evidence="10 11">CBS 412.66</strain>
    </source>
</reference>
<feature type="transmembrane region" description="Helical" evidence="8">
    <location>
        <begin position="407"/>
        <end position="430"/>
    </location>
</feature>
<evidence type="ECO:0000256" key="2">
    <source>
        <dbReference type="ARBA" id="ARBA00006420"/>
    </source>
</evidence>
<dbReference type="UniPathway" id="UPA00266"/>
<sequence length="656" mass="72659">MADLWIFTIKKVQLEPVERNTPERIQTRKEWVEMVKELGVDYMSNCVSSMNQGEAAKVKVLTASANSISILGAISAKGLIKISLKKPMVPSKKRKLAGDRKQQTKGTVTNHYVNFIKDVLAEMDKFPEMKGHYLITDNAPIHTAARSYHEKVAKKVIYHYEKPRNVGSFPKTDINVGTGLVGAPACGDVMKLQIKVDDATGKIVDVKFKTFGCGSAIASSSLVTERVRGMTLDQASAIKNTEIAQELCLPPVKLHCSSEYFVLAEDAIKSAIRDYNTKHHLQTPLSCIRPPSPPFLCWCGGKSTTAASSKGVGIPLILTYQDNQKIYVKQDDGKDGEEFYYFSQPLLQTSMIFLGELICILVIHLVTKTPSMLDRSMLEAVQPHNSNSYSDYNDWAMPRTSTWSWSAAWFILPSACDLIATTLLNLGLIYTTPSVYQMMKSSIVGFSAIFSCIFLSRKFFSKEWISISAILLGTLAIVGSVLYKDKVNFLGPIYLLVAQLFVAGQFILEEYLMDRYQLDPVRAMGIEGVFGTFLLSGVLVITALFGRNEFDITQGLQDVLNSYNLWQSALLLAFLVAVFNFFGLAVSSNIGVPGRSMIDTSRTILTWIIAIHYGWDAFSWLELAGFTILVFGVFVFNGVFSSLKSSVVGESTPLLS</sequence>
<feature type="transmembrane region" description="Helical" evidence="8">
    <location>
        <begin position="489"/>
        <end position="508"/>
    </location>
</feature>
<dbReference type="InterPro" id="IPR011339">
    <property type="entry name" value="ISCU"/>
</dbReference>
<comment type="function">
    <text evidence="7">Scaffold protein for the de novo synthesis of iron-sulfur (Fe-S) clusters within mitochondria, which is required for maturation of both mitochondrial and cytoplasmic [2Fe-2S] and [4Fe-4S] proteins.</text>
</comment>
<keyword evidence="7" id="KW-0809">Transit peptide</keyword>
<comment type="pathway">
    <text evidence="1">Cofactor biosynthesis; iron-sulfur cluster biosynthesis.</text>
</comment>
<organism evidence="10 11">
    <name type="scientific">Parasitella parasitica</name>
    <dbReference type="NCBI Taxonomy" id="35722"/>
    <lineage>
        <taxon>Eukaryota</taxon>
        <taxon>Fungi</taxon>
        <taxon>Fungi incertae sedis</taxon>
        <taxon>Mucoromycota</taxon>
        <taxon>Mucoromycotina</taxon>
        <taxon>Mucoromycetes</taxon>
        <taxon>Mucorales</taxon>
        <taxon>Mucorineae</taxon>
        <taxon>Mucoraceae</taxon>
        <taxon>Parasitella</taxon>
    </lineage>
</organism>